<dbReference type="AlphaFoldDB" id="A0AAD4GP59"/>
<keyword evidence="3" id="KW-1185">Reference proteome</keyword>
<protein>
    <submittedName>
        <fullName evidence="2">Uncharacterized protein</fullName>
    </submittedName>
</protein>
<feature type="region of interest" description="Disordered" evidence="1">
    <location>
        <begin position="84"/>
        <end position="117"/>
    </location>
</feature>
<evidence type="ECO:0000313" key="2">
    <source>
        <dbReference type="EMBL" id="KAF9884142.1"/>
    </source>
</evidence>
<gene>
    <name evidence="2" type="ORF">FE257_002263</name>
</gene>
<dbReference type="Proteomes" id="UP001194746">
    <property type="component" value="Unassembled WGS sequence"/>
</dbReference>
<organism evidence="2 3">
    <name type="scientific">Aspergillus nanangensis</name>
    <dbReference type="NCBI Taxonomy" id="2582783"/>
    <lineage>
        <taxon>Eukaryota</taxon>
        <taxon>Fungi</taxon>
        <taxon>Dikarya</taxon>
        <taxon>Ascomycota</taxon>
        <taxon>Pezizomycotina</taxon>
        <taxon>Eurotiomycetes</taxon>
        <taxon>Eurotiomycetidae</taxon>
        <taxon>Eurotiales</taxon>
        <taxon>Aspergillaceae</taxon>
        <taxon>Aspergillus</taxon>
        <taxon>Aspergillus subgen. Circumdati</taxon>
    </lineage>
</organism>
<reference evidence="2" key="2">
    <citation type="submission" date="2020-02" db="EMBL/GenBank/DDBJ databases">
        <authorList>
            <person name="Gilchrist C.L.M."/>
            <person name="Chooi Y.-H."/>
        </authorList>
    </citation>
    <scope>NUCLEOTIDE SEQUENCE</scope>
    <source>
        <strain evidence="2">MST-FP2251</strain>
    </source>
</reference>
<proteinExistence type="predicted"/>
<accession>A0AAD4GP59</accession>
<evidence type="ECO:0000313" key="3">
    <source>
        <dbReference type="Proteomes" id="UP001194746"/>
    </source>
</evidence>
<comment type="caution">
    <text evidence="2">The sequence shown here is derived from an EMBL/GenBank/DDBJ whole genome shotgun (WGS) entry which is preliminary data.</text>
</comment>
<dbReference type="EMBL" id="VCAU01000132">
    <property type="protein sequence ID" value="KAF9884142.1"/>
    <property type="molecule type" value="Genomic_DNA"/>
</dbReference>
<reference evidence="2" key="1">
    <citation type="journal article" date="2019" name="Beilstein J. Org. Chem.">
        <title>Nanangenines: drimane sesquiterpenoids as the dominant metabolite cohort of a novel Australian fungus, Aspergillus nanangensis.</title>
        <authorList>
            <person name="Lacey H.J."/>
            <person name="Gilchrist C.L.M."/>
            <person name="Crombie A."/>
            <person name="Kalaitzis J.A."/>
            <person name="Vuong D."/>
            <person name="Rutledge P.J."/>
            <person name="Turner P."/>
            <person name="Pitt J.I."/>
            <person name="Lacey E."/>
            <person name="Chooi Y.H."/>
            <person name="Piggott A.M."/>
        </authorList>
    </citation>
    <scope>NUCLEOTIDE SEQUENCE</scope>
    <source>
        <strain evidence="2">MST-FP2251</strain>
    </source>
</reference>
<name>A0AAD4GP59_ASPNN</name>
<evidence type="ECO:0000256" key="1">
    <source>
        <dbReference type="SAM" id="MobiDB-lite"/>
    </source>
</evidence>
<sequence length="180" mass="19475">MDPPSFSLDKRGGNRTAVGQAQDLAHHLRDNTSLATSSLPSARDILQPLSHLTALPSSGYLAAVLGRERHARAIPTPAAQASLAENLPGGAHPMNRRSDTIERGGGTSDESRAEVEDPQWTAFTPTGWRGEEINNEEAFGVSGAGQIPPVIQQRSQTVQYLHDVDEEGSRSWRRVVVEYS</sequence>